<evidence type="ECO:0000259" key="6">
    <source>
        <dbReference type="Pfam" id="PF00361"/>
    </source>
</evidence>
<feature type="transmembrane region" description="Helical" evidence="5">
    <location>
        <begin position="480"/>
        <end position="500"/>
    </location>
</feature>
<dbReference type="RefSeq" id="WP_256534047.1">
    <property type="nucleotide sequence ID" value="NZ_CP101824.1"/>
</dbReference>
<dbReference type="Proteomes" id="UP001595846">
    <property type="component" value="Unassembled WGS sequence"/>
</dbReference>
<evidence type="ECO:0000256" key="3">
    <source>
        <dbReference type="ARBA" id="ARBA00022989"/>
    </source>
</evidence>
<feature type="transmembrane region" description="Helical" evidence="5">
    <location>
        <begin position="265"/>
        <end position="290"/>
    </location>
</feature>
<evidence type="ECO:0000313" key="7">
    <source>
        <dbReference type="EMBL" id="MFC3956921.1"/>
    </source>
</evidence>
<keyword evidence="8" id="KW-1185">Reference proteome</keyword>
<feature type="transmembrane region" description="Helical" evidence="5">
    <location>
        <begin position="356"/>
        <end position="382"/>
    </location>
</feature>
<accession>A0ABD5NJ00</accession>
<dbReference type="EMBL" id="JBHSAQ010000001">
    <property type="protein sequence ID" value="MFC3956921.1"/>
    <property type="molecule type" value="Genomic_DNA"/>
</dbReference>
<name>A0ABD5NJ00_9EURY</name>
<dbReference type="GeneID" id="73904917"/>
<feature type="transmembrane region" description="Helical" evidence="5">
    <location>
        <begin position="119"/>
        <end position="136"/>
    </location>
</feature>
<feature type="transmembrane region" description="Helical" evidence="5">
    <location>
        <begin position="229"/>
        <end position="253"/>
    </location>
</feature>
<dbReference type="InterPro" id="IPR001750">
    <property type="entry name" value="ND/Mrp_TM"/>
</dbReference>
<gene>
    <name evidence="7" type="ORF">ACFOUR_00850</name>
</gene>
<dbReference type="NCBIfam" id="TIGR01770">
    <property type="entry name" value="NDH_I_N"/>
    <property type="match status" value="1"/>
</dbReference>
<proteinExistence type="inferred from homology"/>
<sequence>MEPIQLPDAAALGPALVLAATALVVFGLDSLRPHEPDRGLLAGTTAGGALAALGVGVWFMIAGVGVPEPDGLGAIGLFDDQLVVDQLALFFMLVTAIVTALVAVASYDYMDGHAHQGEYYSLVLLAATGMATMAAANSLVTVFLALELASLPSYALVAILKDNRGSVEAGLKYFLLGALASAIFVYGISLIYGATGVLQLDLVADAIAGETGQNPLTGADHDVSGHDGLLGVGIVLLIAGIAFKTASVPLHFWAPEAYEGAPAPIAAFLSSASKAAGFVVAFRVFVTAFPVEATAGIVGFDWSLAFAVLAVLTMTIGNFAAAVQENVKRMLAYSSIGHAGYALIGLAGVGTSAESLVLGAAFMHLFVYAFMNTGAFTFVALAEYWGVGRTFADYNGLGRRAPIASVALTAFMFSLAGVPPLGGFFSKYFLFTGAIDAGLLVVAGALVINSALSLYYYSRLVKAVWFEEPMTDRGSLAQPVGLYAAILAAAVMTVAVLPGFGPIAESAIDAASAILA</sequence>
<feature type="transmembrane region" description="Helical" evidence="5">
    <location>
        <begin position="330"/>
        <end position="350"/>
    </location>
</feature>
<dbReference type="PANTHER" id="PTHR22773">
    <property type="entry name" value="NADH DEHYDROGENASE"/>
    <property type="match status" value="1"/>
</dbReference>
<comment type="caution">
    <text evidence="7">The sequence shown here is derived from an EMBL/GenBank/DDBJ whole genome shotgun (WGS) entry which is preliminary data.</text>
</comment>
<evidence type="ECO:0000256" key="2">
    <source>
        <dbReference type="ARBA" id="ARBA00022692"/>
    </source>
</evidence>
<feature type="transmembrane region" description="Helical" evidence="5">
    <location>
        <begin position="6"/>
        <end position="28"/>
    </location>
</feature>
<dbReference type="Pfam" id="PF00361">
    <property type="entry name" value="Proton_antipo_M"/>
    <property type="match status" value="1"/>
</dbReference>
<dbReference type="HAMAP" id="MF_00445">
    <property type="entry name" value="NDH1_NuoN_1"/>
    <property type="match status" value="1"/>
</dbReference>
<evidence type="ECO:0000313" key="8">
    <source>
        <dbReference type="Proteomes" id="UP001595846"/>
    </source>
</evidence>
<dbReference type="InterPro" id="IPR010096">
    <property type="entry name" value="NADH-Q_OxRdtase_suN/2"/>
</dbReference>
<feature type="transmembrane region" description="Helical" evidence="5">
    <location>
        <begin position="403"/>
        <end position="422"/>
    </location>
</feature>
<feature type="transmembrane region" description="Helical" evidence="5">
    <location>
        <begin position="428"/>
        <end position="457"/>
    </location>
</feature>
<feature type="transmembrane region" description="Helical" evidence="5">
    <location>
        <begin position="86"/>
        <end position="107"/>
    </location>
</feature>
<keyword evidence="3 5" id="KW-1133">Transmembrane helix</keyword>
<dbReference type="PRINTS" id="PR01434">
    <property type="entry name" value="NADHDHGNASE5"/>
</dbReference>
<feature type="transmembrane region" description="Helical" evidence="5">
    <location>
        <begin position="173"/>
        <end position="194"/>
    </location>
</feature>
<dbReference type="GO" id="GO:0016020">
    <property type="term" value="C:membrane"/>
    <property type="evidence" value="ECO:0007669"/>
    <property type="project" value="UniProtKB-SubCell"/>
</dbReference>
<feature type="transmembrane region" description="Helical" evidence="5">
    <location>
        <begin position="302"/>
        <end position="323"/>
    </location>
</feature>
<keyword evidence="2 5" id="KW-0812">Transmembrane</keyword>
<reference evidence="7 8" key="1">
    <citation type="journal article" date="2019" name="Int. J. Syst. Evol. Microbiol.">
        <title>The Global Catalogue of Microorganisms (GCM) 10K type strain sequencing project: providing services to taxonomists for standard genome sequencing and annotation.</title>
        <authorList>
            <consortium name="The Broad Institute Genomics Platform"/>
            <consortium name="The Broad Institute Genome Sequencing Center for Infectious Disease"/>
            <person name="Wu L."/>
            <person name="Ma J."/>
        </authorList>
    </citation>
    <scope>NUCLEOTIDE SEQUENCE [LARGE SCALE GENOMIC DNA]</scope>
    <source>
        <strain evidence="7 8">IBRC-M 10256</strain>
    </source>
</reference>
<evidence type="ECO:0000256" key="4">
    <source>
        <dbReference type="ARBA" id="ARBA00023136"/>
    </source>
</evidence>
<feature type="domain" description="NADH:quinone oxidoreductase/Mrp antiporter transmembrane" evidence="6">
    <location>
        <begin position="136"/>
        <end position="452"/>
    </location>
</feature>
<comment type="subcellular location">
    <subcellularLocation>
        <location evidence="1">Membrane</location>
        <topology evidence="1">Multi-pass membrane protein</topology>
    </subcellularLocation>
</comment>
<evidence type="ECO:0000256" key="5">
    <source>
        <dbReference type="SAM" id="Phobius"/>
    </source>
</evidence>
<evidence type="ECO:0000256" key="1">
    <source>
        <dbReference type="ARBA" id="ARBA00004141"/>
    </source>
</evidence>
<organism evidence="7 8">
    <name type="scientific">Halovivax cerinus</name>
    <dbReference type="NCBI Taxonomy" id="1487865"/>
    <lineage>
        <taxon>Archaea</taxon>
        <taxon>Methanobacteriati</taxon>
        <taxon>Methanobacteriota</taxon>
        <taxon>Stenosarchaea group</taxon>
        <taxon>Halobacteria</taxon>
        <taxon>Halobacteriales</taxon>
        <taxon>Natrialbaceae</taxon>
        <taxon>Halovivax</taxon>
    </lineage>
</organism>
<feature type="transmembrane region" description="Helical" evidence="5">
    <location>
        <begin position="142"/>
        <end position="161"/>
    </location>
</feature>
<protein>
    <submittedName>
        <fullName evidence="7">NADH-quinone oxidoreductase subunit N</fullName>
    </submittedName>
</protein>
<dbReference type="AlphaFoldDB" id="A0ABD5NJ00"/>
<feature type="transmembrane region" description="Helical" evidence="5">
    <location>
        <begin position="40"/>
        <end position="66"/>
    </location>
</feature>
<keyword evidence="4 5" id="KW-0472">Membrane</keyword>